<dbReference type="PANTHER" id="PTHR14588">
    <property type="entry name" value="DDB1- AND CUL4-ASSOCIATED FACTOR 10"/>
    <property type="match status" value="1"/>
</dbReference>
<feature type="repeat" description="WD" evidence="4">
    <location>
        <begin position="168"/>
        <end position="203"/>
    </location>
</feature>
<feature type="compositionally biased region" description="Basic and acidic residues" evidence="5">
    <location>
        <begin position="507"/>
        <end position="519"/>
    </location>
</feature>
<dbReference type="GO" id="GO:0080008">
    <property type="term" value="C:Cul4-RING E3 ubiquitin ligase complex"/>
    <property type="evidence" value="ECO:0007669"/>
    <property type="project" value="TreeGrafter"/>
</dbReference>
<evidence type="ECO:0000313" key="6">
    <source>
        <dbReference type="EMBL" id="CAG6655310.1"/>
    </source>
</evidence>
<dbReference type="PANTHER" id="PTHR14588:SF2">
    <property type="entry name" value="DDB1- AND CUL4-ASSOCIATED FACTOR 10"/>
    <property type="match status" value="1"/>
</dbReference>
<feature type="compositionally biased region" description="Acidic residues" evidence="5">
    <location>
        <begin position="346"/>
        <end position="358"/>
    </location>
</feature>
<reference evidence="6" key="1">
    <citation type="submission" date="2021-05" db="EMBL/GenBank/DDBJ databases">
        <authorList>
            <person name="Alioto T."/>
            <person name="Alioto T."/>
            <person name="Gomez Garrido J."/>
        </authorList>
    </citation>
    <scope>NUCLEOTIDE SEQUENCE</scope>
</reference>
<evidence type="ECO:0000256" key="4">
    <source>
        <dbReference type="PROSITE-ProRule" id="PRU00221"/>
    </source>
</evidence>
<feature type="repeat" description="WD" evidence="4">
    <location>
        <begin position="126"/>
        <end position="166"/>
    </location>
</feature>
<feature type="region of interest" description="Disordered" evidence="5">
    <location>
        <begin position="1"/>
        <end position="22"/>
    </location>
</feature>
<dbReference type="SUPFAM" id="SSF50978">
    <property type="entry name" value="WD40 repeat-like"/>
    <property type="match status" value="1"/>
</dbReference>
<protein>
    <submittedName>
        <fullName evidence="6">DDB1- and CUL4-associated factor 10 homolog</fullName>
    </submittedName>
</protein>
<sequence length="738" mass="82637">MTDPNIPGPSRPRHPSTRRFLSPSEPTVMESLEKTYSVKRSLNMFSDSWLYDRELGMRRKLGTENQVQKSLYSALKPIAKWGDMEQTGGIFNLEFSQDGSLLVAACEKKCVYMFDPLSKAVIGSIPEAHTDCVNYVRFLDTRVFATCSDDTTIALWDARNLKTRVRTLQGHSNWVKNIEFSWKDNLLVTAGFDGSIYTWDINNYTETGFVYDRVFQTNGLMRMRLNPDASKMVICTTAGYLILIHDLNLATLAQDLLGFRPNMYRLMQLSDTALPMAFEYHHLFSKGRTRNRVEFITDFPFGDEAEVISSLQIHPHGWCALSRNISNSERSEWTCVHDIQEYPEYTNEDNSSEEEDNASECLDSDPLSAGPVSGVSRSTDTREPTSGVATTSSSSQRPVRRARRRQHPYNERTLLSNTTENRYPQLEISTADIWEALLVLREARSIQGGSGAAARSVLHQQEYDQDLVRIIRMSSGLPNQSQGGDESAPTLGDSDNDETESGDTTSDPDHEIDESANRSERRRQQRESERRTRRRGSRRPEGGGGGEETTTEGSGGTVGESESNRVVFRFTNSRSEEQVFVVTDRSGNAATPGGANSNQRRTNPSGDRSGGPKDEKANKKSAAAKKWFVQNKPRLTHYVEELNVGKGYIKELCFSSDGRLVCSPFSFGVRLFSFNEECAHMSSCMSHDGSQQVPAQLFELTSSSNHSDIVLSCKFSPTHNILASGCLNGRIVLYQPVF</sequence>
<dbReference type="EMBL" id="HBUF01180971">
    <property type="protein sequence ID" value="CAG6655314.1"/>
    <property type="molecule type" value="Transcribed_RNA"/>
</dbReference>
<feature type="region of interest" description="Disordered" evidence="5">
    <location>
        <begin position="345"/>
        <end position="418"/>
    </location>
</feature>
<feature type="compositionally biased region" description="Polar residues" evidence="5">
    <location>
        <begin position="585"/>
        <end position="606"/>
    </location>
</feature>
<comment type="similarity">
    <text evidence="1">Belongs to the WD repeat DCAF10 family.</text>
</comment>
<name>A0A8D8WEL9_9HEMI</name>
<keyword evidence="2 4" id="KW-0853">WD repeat</keyword>
<dbReference type="InterPro" id="IPR036322">
    <property type="entry name" value="WD40_repeat_dom_sf"/>
</dbReference>
<dbReference type="InterPro" id="IPR019775">
    <property type="entry name" value="WD40_repeat_CS"/>
</dbReference>
<feature type="region of interest" description="Disordered" evidence="5">
    <location>
        <begin position="476"/>
        <end position="563"/>
    </location>
</feature>
<dbReference type="EMBL" id="HBUF01365927">
    <property type="protein sequence ID" value="CAG6723555.1"/>
    <property type="molecule type" value="Transcribed_RNA"/>
</dbReference>
<organism evidence="6">
    <name type="scientific">Cacopsylla melanoneura</name>
    <dbReference type="NCBI Taxonomy" id="428564"/>
    <lineage>
        <taxon>Eukaryota</taxon>
        <taxon>Metazoa</taxon>
        <taxon>Ecdysozoa</taxon>
        <taxon>Arthropoda</taxon>
        <taxon>Hexapoda</taxon>
        <taxon>Insecta</taxon>
        <taxon>Pterygota</taxon>
        <taxon>Neoptera</taxon>
        <taxon>Paraneoptera</taxon>
        <taxon>Hemiptera</taxon>
        <taxon>Sternorrhyncha</taxon>
        <taxon>Psylloidea</taxon>
        <taxon>Psyllidae</taxon>
        <taxon>Psyllinae</taxon>
        <taxon>Cacopsylla</taxon>
    </lineage>
</organism>
<dbReference type="SMART" id="SM00320">
    <property type="entry name" value="WD40"/>
    <property type="match status" value="5"/>
</dbReference>
<evidence type="ECO:0000256" key="1">
    <source>
        <dbReference type="ARBA" id="ARBA00005903"/>
    </source>
</evidence>
<feature type="compositionally biased region" description="Gly residues" evidence="5">
    <location>
        <begin position="542"/>
        <end position="558"/>
    </location>
</feature>
<dbReference type="Pfam" id="PF00400">
    <property type="entry name" value="WD40"/>
    <property type="match status" value="3"/>
</dbReference>
<dbReference type="EMBL" id="HBUF01180969">
    <property type="protein sequence ID" value="CAG6655310.1"/>
    <property type="molecule type" value="Transcribed_RNA"/>
</dbReference>
<dbReference type="EMBL" id="HBUF01180970">
    <property type="protein sequence ID" value="CAG6655312.1"/>
    <property type="molecule type" value="Transcribed_RNA"/>
</dbReference>
<dbReference type="InterPro" id="IPR039085">
    <property type="entry name" value="DCA10"/>
</dbReference>
<dbReference type="AlphaFoldDB" id="A0A8D8WEL9"/>
<proteinExistence type="inferred from homology"/>
<feature type="compositionally biased region" description="Pro residues" evidence="5">
    <location>
        <begin position="1"/>
        <end position="10"/>
    </location>
</feature>
<dbReference type="PROSITE" id="PS50082">
    <property type="entry name" value="WD_REPEATS_2"/>
    <property type="match status" value="2"/>
</dbReference>
<dbReference type="EMBL" id="HBUF01180972">
    <property type="protein sequence ID" value="CAG6655316.1"/>
    <property type="molecule type" value="Transcribed_RNA"/>
</dbReference>
<accession>A0A8D8WEL9</accession>
<dbReference type="FunFam" id="2.130.10.10:FF:000661">
    <property type="entry name" value="Uncharacterized protein, isoform A"/>
    <property type="match status" value="1"/>
</dbReference>
<dbReference type="PROSITE" id="PS50294">
    <property type="entry name" value="WD_REPEATS_REGION"/>
    <property type="match status" value="1"/>
</dbReference>
<dbReference type="InterPro" id="IPR015943">
    <property type="entry name" value="WD40/YVTN_repeat-like_dom_sf"/>
</dbReference>
<keyword evidence="3" id="KW-0677">Repeat</keyword>
<dbReference type="InterPro" id="IPR001680">
    <property type="entry name" value="WD40_rpt"/>
</dbReference>
<evidence type="ECO:0000256" key="5">
    <source>
        <dbReference type="SAM" id="MobiDB-lite"/>
    </source>
</evidence>
<feature type="compositionally biased region" description="Basic residues" evidence="5">
    <location>
        <begin position="398"/>
        <end position="407"/>
    </location>
</feature>
<evidence type="ECO:0000256" key="3">
    <source>
        <dbReference type="ARBA" id="ARBA00022737"/>
    </source>
</evidence>
<feature type="region of interest" description="Disordered" evidence="5">
    <location>
        <begin position="579"/>
        <end position="622"/>
    </location>
</feature>
<dbReference type="Gene3D" id="2.130.10.10">
    <property type="entry name" value="YVTN repeat-like/Quinoprotein amine dehydrogenase"/>
    <property type="match status" value="2"/>
</dbReference>
<dbReference type="PROSITE" id="PS00678">
    <property type="entry name" value="WD_REPEATS_1"/>
    <property type="match status" value="1"/>
</dbReference>
<evidence type="ECO:0000256" key="2">
    <source>
        <dbReference type="ARBA" id="ARBA00022574"/>
    </source>
</evidence>